<dbReference type="GO" id="GO:0004843">
    <property type="term" value="F:cysteine-type deubiquitinase activity"/>
    <property type="evidence" value="ECO:0007669"/>
    <property type="project" value="UniProtKB-UniRule"/>
</dbReference>
<comment type="catalytic activity">
    <reaction evidence="1 6">
        <text>Thiol-dependent hydrolysis of ester, thioester, amide, peptide and isopeptide bonds formed by the C-terminal Gly of ubiquitin (a 76-residue protein attached to proteins as an intracellular targeting signal).</text>
        <dbReference type="EC" id="3.4.19.12"/>
    </reaction>
</comment>
<evidence type="ECO:0000313" key="10">
    <source>
        <dbReference type="Proteomes" id="UP000076532"/>
    </source>
</evidence>
<proteinExistence type="inferred from homology"/>
<evidence type="ECO:0000256" key="6">
    <source>
        <dbReference type="RuleBase" id="RU366025"/>
    </source>
</evidence>
<protein>
    <recommendedName>
        <fullName evidence="6">Ubiquitin carboxyl-terminal hydrolase</fullName>
        <ecNumber evidence="6">3.4.19.12</ecNumber>
    </recommendedName>
</protein>
<feature type="compositionally biased region" description="Polar residues" evidence="7">
    <location>
        <begin position="54"/>
        <end position="70"/>
    </location>
</feature>
<dbReference type="SUPFAM" id="SSF54001">
    <property type="entry name" value="Cysteine proteinases"/>
    <property type="match status" value="1"/>
</dbReference>
<organism evidence="9 10">
    <name type="scientific">Athelia psychrophila</name>
    <dbReference type="NCBI Taxonomy" id="1759441"/>
    <lineage>
        <taxon>Eukaryota</taxon>
        <taxon>Fungi</taxon>
        <taxon>Dikarya</taxon>
        <taxon>Basidiomycota</taxon>
        <taxon>Agaricomycotina</taxon>
        <taxon>Agaricomycetes</taxon>
        <taxon>Agaricomycetidae</taxon>
        <taxon>Atheliales</taxon>
        <taxon>Atheliaceae</taxon>
        <taxon>Athelia</taxon>
    </lineage>
</organism>
<comment type="similarity">
    <text evidence="6">Belongs to the peptidase C19 family.</text>
</comment>
<dbReference type="PROSITE" id="PS00972">
    <property type="entry name" value="USP_1"/>
    <property type="match status" value="1"/>
</dbReference>
<feature type="compositionally biased region" description="Low complexity" evidence="7">
    <location>
        <begin position="189"/>
        <end position="219"/>
    </location>
</feature>
<evidence type="ECO:0000256" key="2">
    <source>
        <dbReference type="ARBA" id="ARBA00022670"/>
    </source>
</evidence>
<evidence type="ECO:0000256" key="5">
    <source>
        <dbReference type="ARBA" id="ARBA00022807"/>
    </source>
</evidence>
<feature type="region of interest" description="Disordered" evidence="7">
    <location>
        <begin position="446"/>
        <end position="472"/>
    </location>
</feature>
<feature type="compositionally biased region" description="Pro residues" evidence="7">
    <location>
        <begin position="36"/>
        <end position="46"/>
    </location>
</feature>
<evidence type="ECO:0000256" key="1">
    <source>
        <dbReference type="ARBA" id="ARBA00000707"/>
    </source>
</evidence>
<name>A0A166GYK8_9AGAM</name>
<evidence type="ECO:0000256" key="7">
    <source>
        <dbReference type="SAM" id="MobiDB-lite"/>
    </source>
</evidence>
<dbReference type="InterPro" id="IPR001394">
    <property type="entry name" value="Peptidase_C19_UCH"/>
</dbReference>
<sequence>MSPSPALSQPIRPTERINPPPKPTSPVKSPLQPVANPEPEPQPQPQPAADSYIGTIQTTQNVPPSPALKSTFSKGEYVIWSRRPHDPANAPGIIISPLARPPKDVTDSALDFPSPPPTPSPSPPVLPKELLVAPTEVEPQPSPEALDVPSSAATETTPACSTAPDTPTQASPLSTNTSLSVAPSANKEAPPASSPTPASTLSAVPSASAPPAAKPVAKAPPKSWAALLRPSASSSKSQLPTSSVVGFSIPAASPFSSSSAPPSASHTPGSVSPTHKSELLALLTTGPAPSPSAPRIRPRGLINTGNMCFANSVLQILIYCTPFHTLFSALGRHLTGPVVGKTGTDTPLVDATVEFMREFEYSGKAGGSGKAEGKGKGKEKEKEKAQDAEEEDFMDSFIPTKIYDAMKEKKRFDNMRGGHQEDAEEFLGFYLDTLEEEMLALANTLSPPTKDAEAAKDVEEHEEEEPPEDNGWLEVGKRNRMVTTRTIKTAESPITRMFGGKFRSTLRAPQQKDSSIIEDWRALQLDIQREQIHTVKDALQYISAPSSVQMTSPTRPGVIVDASQQVLIESVPPILVLHMKRFLYDTKVNGVVKIGKQVSFGPELEISPEIMAGARRGAGPARYKLFGVLYHHGLSASGGHYTLDVLHPNRDHLSVKPREGWVRIDDELVSDVRPEDVFGGADRDDRCAYLLFYRRIGGGAAAGART</sequence>
<dbReference type="InterPro" id="IPR018200">
    <property type="entry name" value="USP_CS"/>
</dbReference>
<dbReference type="GO" id="GO:0006508">
    <property type="term" value="P:proteolysis"/>
    <property type="evidence" value="ECO:0007669"/>
    <property type="project" value="UniProtKB-KW"/>
</dbReference>
<dbReference type="AlphaFoldDB" id="A0A166GYK8"/>
<dbReference type="PROSITE" id="PS00973">
    <property type="entry name" value="USP_2"/>
    <property type="match status" value="1"/>
</dbReference>
<feature type="domain" description="USP" evidence="8">
    <location>
        <begin position="299"/>
        <end position="696"/>
    </location>
</feature>
<feature type="region of interest" description="Disordered" evidence="7">
    <location>
        <begin position="255"/>
        <end position="274"/>
    </location>
</feature>
<keyword evidence="3 6" id="KW-0833">Ubl conjugation pathway</keyword>
<feature type="compositionally biased region" description="Basic and acidic residues" evidence="7">
    <location>
        <begin position="371"/>
        <end position="387"/>
    </location>
</feature>
<keyword evidence="5 6" id="KW-0788">Thiol protease</keyword>
<keyword evidence="2 6" id="KW-0645">Protease</keyword>
<dbReference type="EC" id="3.4.19.12" evidence="6"/>
<dbReference type="OrthoDB" id="429671at2759"/>
<dbReference type="Gene3D" id="3.90.70.10">
    <property type="entry name" value="Cysteine proteinases"/>
    <property type="match status" value="1"/>
</dbReference>
<dbReference type="Pfam" id="PF00443">
    <property type="entry name" value="UCH"/>
    <property type="match status" value="1"/>
</dbReference>
<gene>
    <name evidence="9" type="ORF">FIBSPDRAFT_745694</name>
</gene>
<feature type="region of interest" description="Disordered" evidence="7">
    <location>
        <begin position="82"/>
        <end position="219"/>
    </location>
</feature>
<dbReference type="GO" id="GO:0005634">
    <property type="term" value="C:nucleus"/>
    <property type="evidence" value="ECO:0007669"/>
    <property type="project" value="TreeGrafter"/>
</dbReference>
<dbReference type="PANTHER" id="PTHR24006">
    <property type="entry name" value="UBIQUITIN CARBOXYL-TERMINAL HYDROLASE"/>
    <property type="match status" value="1"/>
</dbReference>
<accession>A0A166GYK8</accession>
<evidence type="ECO:0000259" key="8">
    <source>
        <dbReference type="PROSITE" id="PS50235"/>
    </source>
</evidence>
<feature type="compositionally biased region" description="Low complexity" evidence="7">
    <location>
        <begin position="255"/>
        <end position="265"/>
    </location>
</feature>
<evidence type="ECO:0000256" key="3">
    <source>
        <dbReference type="ARBA" id="ARBA00022786"/>
    </source>
</evidence>
<keyword evidence="4 6" id="KW-0378">Hydrolase</keyword>
<feature type="region of interest" description="Disordered" evidence="7">
    <location>
        <begin position="1"/>
        <end position="70"/>
    </location>
</feature>
<feature type="compositionally biased region" description="Basic and acidic residues" evidence="7">
    <location>
        <begin position="450"/>
        <end position="459"/>
    </location>
</feature>
<dbReference type="InterPro" id="IPR028889">
    <property type="entry name" value="USP"/>
</dbReference>
<feature type="region of interest" description="Disordered" evidence="7">
    <location>
        <begin position="363"/>
        <end position="390"/>
    </location>
</feature>
<dbReference type="CDD" id="cd02257">
    <property type="entry name" value="Peptidase_C19"/>
    <property type="match status" value="1"/>
</dbReference>
<reference evidence="9 10" key="1">
    <citation type="journal article" date="2016" name="Mol. Biol. Evol.">
        <title>Comparative Genomics of Early-Diverging Mushroom-Forming Fungi Provides Insights into the Origins of Lignocellulose Decay Capabilities.</title>
        <authorList>
            <person name="Nagy L.G."/>
            <person name="Riley R."/>
            <person name="Tritt A."/>
            <person name="Adam C."/>
            <person name="Daum C."/>
            <person name="Floudas D."/>
            <person name="Sun H."/>
            <person name="Yadav J.S."/>
            <person name="Pangilinan J."/>
            <person name="Larsson K.H."/>
            <person name="Matsuura K."/>
            <person name="Barry K."/>
            <person name="Labutti K."/>
            <person name="Kuo R."/>
            <person name="Ohm R.A."/>
            <person name="Bhattacharya S.S."/>
            <person name="Shirouzu T."/>
            <person name="Yoshinaga Y."/>
            <person name="Martin F.M."/>
            <person name="Grigoriev I.V."/>
            <person name="Hibbett D.S."/>
        </authorList>
    </citation>
    <scope>NUCLEOTIDE SEQUENCE [LARGE SCALE GENOMIC DNA]</scope>
    <source>
        <strain evidence="9 10">CBS 109695</strain>
    </source>
</reference>
<dbReference type="STRING" id="436010.A0A166GYK8"/>
<dbReference type="GO" id="GO:0016579">
    <property type="term" value="P:protein deubiquitination"/>
    <property type="evidence" value="ECO:0007669"/>
    <property type="project" value="InterPro"/>
</dbReference>
<dbReference type="InterPro" id="IPR038765">
    <property type="entry name" value="Papain-like_cys_pep_sf"/>
</dbReference>
<dbReference type="PANTHER" id="PTHR24006:SF687">
    <property type="entry name" value="UBIQUITIN CARBOXYL-TERMINAL HYDROLASE 10"/>
    <property type="match status" value="1"/>
</dbReference>
<dbReference type="Proteomes" id="UP000076532">
    <property type="component" value="Unassembled WGS sequence"/>
</dbReference>
<dbReference type="GO" id="GO:0005829">
    <property type="term" value="C:cytosol"/>
    <property type="evidence" value="ECO:0007669"/>
    <property type="project" value="TreeGrafter"/>
</dbReference>
<evidence type="ECO:0000313" key="9">
    <source>
        <dbReference type="EMBL" id="KZP18296.1"/>
    </source>
</evidence>
<dbReference type="EMBL" id="KV417574">
    <property type="protein sequence ID" value="KZP18296.1"/>
    <property type="molecule type" value="Genomic_DNA"/>
</dbReference>
<keyword evidence="10" id="KW-1185">Reference proteome</keyword>
<evidence type="ECO:0000256" key="4">
    <source>
        <dbReference type="ARBA" id="ARBA00022801"/>
    </source>
</evidence>
<dbReference type="PROSITE" id="PS50235">
    <property type="entry name" value="USP_3"/>
    <property type="match status" value="1"/>
</dbReference>
<feature type="compositionally biased region" description="Pro residues" evidence="7">
    <location>
        <begin position="113"/>
        <end position="126"/>
    </location>
</feature>
<feature type="compositionally biased region" description="Polar residues" evidence="7">
    <location>
        <begin position="151"/>
        <end position="183"/>
    </location>
</feature>
<dbReference type="InterPro" id="IPR050164">
    <property type="entry name" value="Peptidase_C19"/>
</dbReference>